<keyword evidence="5" id="KW-0808">Transferase</keyword>
<feature type="compositionally biased region" description="Basic and acidic residues" evidence="14">
    <location>
        <begin position="23"/>
        <end position="32"/>
    </location>
</feature>
<reference evidence="17" key="1">
    <citation type="journal article" date="2021" name="J Fungi (Basel)">
        <title>Virulence traits and population genomics of the black yeast Aureobasidium melanogenum.</title>
        <authorList>
            <person name="Cernosa A."/>
            <person name="Sun X."/>
            <person name="Gostincar C."/>
            <person name="Fang C."/>
            <person name="Gunde-Cimerman N."/>
            <person name="Song Z."/>
        </authorList>
    </citation>
    <scope>NUCLEOTIDE SEQUENCE</scope>
    <source>
        <strain evidence="17">EXF-9298</strain>
    </source>
</reference>
<evidence type="ECO:0000256" key="1">
    <source>
        <dbReference type="ARBA" id="ARBA00000900"/>
    </source>
</evidence>
<dbReference type="Pfam" id="PF12906">
    <property type="entry name" value="RINGv"/>
    <property type="match status" value="1"/>
</dbReference>
<keyword evidence="6" id="KW-0812">Transmembrane</keyword>
<evidence type="ECO:0000256" key="6">
    <source>
        <dbReference type="ARBA" id="ARBA00022692"/>
    </source>
</evidence>
<evidence type="ECO:0000313" key="18">
    <source>
        <dbReference type="Proteomes" id="UP000729357"/>
    </source>
</evidence>
<evidence type="ECO:0000256" key="8">
    <source>
        <dbReference type="ARBA" id="ARBA00022771"/>
    </source>
</evidence>
<evidence type="ECO:0000256" key="4">
    <source>
        <dbReference type="ARBA" id="ARBA00012483"/>
    </source>
</evidence>
<keyword evidence="18" id="KW-1185">Reference proteome</keyword>
<reference evidence="17" key="2">
    <citation type="submission" date="2021-08" db="EMBL/GenBank/DDBJ databases">
        <authorList>
            <person name="Gostincar C."/>
            <person name="Sun X."/>
            <person name="Song Z."/>
            <person name="Gunde-Cimerman N."/>
        </authorList>
    </citation>
    <scope>NUCLEOTIDE SEQUENCE</scope>
    <source>
        <strain evidence="17">EXF-9298</strain>
    </source>
</reference>
<dbReference type="CDD" id="cd16702">
    <property type="entry name" value="RING_CH-C4HC3_MARCH6"/>
    <property type="match status" value="1"/>
</dbReference>
<comment type="subcellular location">
    <subcellularLocation>
        <location evidence="2">Membrane</location>
        <topology evidence="2">Multi-pass membrane protein</topology>
    </subcellularLocation>
</comment>
<dbReference type="GO" id="GO:0036503">
    <property type="term" value="P:ERAD pathway"/>
    <property type="evidence" value="ECO:0007669"/>
    <property type="project" value="TreeGrafter"/>
</dbReference>
<comment type="caution">
    <text evidence="17">The sequence shown here is derived from an EMBL/GenBank/DDBJ whole genome shotgun (WGS) entry which is preliminary data.</text>
</comment>
<keyword evidence="11" id="KW-1133">Transmembrane helix</keyword>
<dbReference type="SUPFAM" id="SSF57850">
    <property type="entry name" value="RING/U-box"/>
    <property type="match status" value="1"/>
</dbReference>
<proteinExistence type="predicted"/>
<evidence type="ECO:0000256" key="7">
    <source>
        <dbReference type="ARBA" id="ARBA00022723"/>
    </source>
</evidence>
<comment type="catalytic activity">
    <reaction evidence="1">
        <text>S-ubiquitinyl-[E2 ubiquitin-conjugating enzyme]-L-cysteine + [acceptor protein]-L-lysine = [E2 ubiquitin-conjugating enzyme]-L-cysteine + N(6)-ubiquitinyl-[acceptor protein]-L-lysine.</text>
        <dbReference type="EC" id="2.3.2.27"/>
    </reaction>
</comment>
<evidence type="ECO:0000256" key="14">
    <source>
        <dbReference type="SAM" id="MobiDB-lite"/>
    </source>
</evidence>
<dbReference type="InterPro" id="IPR001841">
    <property type="entry name" value="Znf_RING"/>
</dbReference>
<keyword evidence="8 13" id="KW-0863">Zinc-finger</keyword>
<dbReference type="EC" id="2.3.2.27" evidence="4"/>
<dbReference type="Gene3D" id="3.30.40.10">
    <property type="entry name" value="Zinc/RING finger domain, C3HC4 (zinc finger)"/>
    <property type="match status" value="1"/>
</dbReference>
<gene>
    <name evidence="17" type="ORF">KCU98_g19410</name>
</gene>
<feature type="domain" description="RING-CH-type" evidence="16">
    <location>
        <begin position="26"/>
        <end position="83"/>
    </location>
</feature>
<evidence type="ECO:0000256" key="10">
    <source>
        <dbReference type="ARBA" id="ARBA00022833"/>
    </source>
</evidence>
<evidence type="ECO:0000256" key="12">
    <source>
        <dbReference type="ARBA" id="ARBA00023136"/>
    </source>
</evidence>
<dbReference type="PANTHER" id="PTHR13145">
    <property type="entry name" value="SSM4 PROTEIN"/>
    <property type="match status" value="1"/>
</dbReference>
<evidence type="ECO:0000256" key="13">
    <source>
        <dbReference type="PROSITE-ProRule" id="PRU00175"/>
    </source>
</evidence>
<dbReference type="InterPro" id="IPR013083">
    <property type="entry name" value="Znf_RING/FYVE/PHD"/>
</dbReference>
<dbReference type="Proteomes" id="UP000729357">
    <property type="component" value="Unassembled WGS sequence"/>
</dbReference>
<feature type="non-terminal residue" evidence="17">
    <location>
        <position position="83"/>
    </location>
</feature>
<dbReference type="EMBL" id="JAHFXS010005628">
    <property type="protein sequence ID" value="KAG9939428.1"/>
    <property type="molecule type" value="Genomic_DNA"/>
</dbReference>
<sequence>MSATDPASSPDIMNDPQFDPTDANDKSPSEADTCRICRSEGSAAEPLFYPCKCSGSIKFVHQDCLMEWLSHSNKKHCELCKTP</sequence>
<dbReference type="InterPro" id="IPR011016">
    <property type="entry name" value="Znf_RING-CH"/>
</dbReference>
<evidence type="ECO:0000256" key="2">
    <source>
        <dbReference type="ARBA" id="ARBA00004141"/>
    </source>
</evidence>
<accession>A0A9P8F586</accession>
<dbReference type="FunFam" id="3.30.40.10:FF:000287">
    <property type="entry name" value="RING finger membrane protein"/>
    <property type="match status" value="1"/>
</dbReference>
<dbReference type="PROSITE" id="PS50089">
    <property type="entry name" value="ZF_RING_2"/>
    <property type="match status" value="1"/>
</dbReference>
<evidence type="ECO:0000259" key="15">
    <source>
        <dbReference type="PROSITE" id="PS50089"/>
    </source>
</evidence>
<evidence type="ECO:0000256" key="9">
    <source>
        <dbReference type="ARBA" id="ARBA00022786"/>
    </source>
</evidence>
<dbReference type="GO" id="GO:0061630">
    <property type="term" value="F:ubiquitin protein ligase activity"/>
    <property type="evidence" value="ECO:0007669"/>
    <property type="project" value="UniProtKB-EC"/>
</dbReference>
<comment type="pathway">
    <text evidence="3">Protein modification; protein ubiquitination.</text>
</comment>
<feature type="region of interest" description="Disordered" evidence="14">
    <location>
        <begin position="1"/>
        <end position="32"/>
    </location>
</feature>
<keyword evidence="7" id="KW-0479">Metal-binding</keyword>
<dbReference type="GO" id="GO:0005789">
    <property type="term" value="C:endoplasmic reticulum membrane"/>
    <property type="evidence" value="ECO:0007669"/>
    <property type="project" value="TreeGrafter"/>
</dbReference>
<evidence type="ECO:0000313" key="17">
    <source>
        <dbReference type="EMBL" id="KAG9939428.1"/>
    </source>
</evidence>
<evidence type="ECO:0000256" key="3">
    <source>
        <dbReference type="ARBA" id="ARBA00004906"/>
    </source>
</evidence>
<feature type="domain" description="RING-type" evidence="15">
    <location>
        <begin position="34"/>
        <end position="81"/>
    </location>
</feature>
<evidence type="ECO:0000256" key="11">
    <source>
        <dbReference type="ARBA" id="ARBA00022989"/>
    </source>
</evidence>
<dbReference type="AlphaFoldDB" id="A0A9P8F586"/>
<keyword evidence="9" id="KW-0833">Ubl conjugation pathway</keyword>
<dbReference type="SMART" id="SM00744">
    <property type="entry name" value="RINGv"/>
    <property type="match status" value="1"/>
</dbReference>
<dbReference type="PROSITE" id="PS51292">
    <property type="entry name" value="ZF_RING_CH"/>
    <property type="match status" value="1"/>
</dbReference>
<dbReference type="GO" id="GO:0008270">
    <property type="term" value="F:zinc ion binding"/>
    <property type="evidence" value="ECO:0007669"/>
    <property type="project" value="UniProtKB-KW"/>
</dbReference>
<name>A0A9P8F586_AURME</name>
<organism evidence="17 18">
    <name type="scientific">Aureobasidium melanogenum</name>
    <name type="common">Aureobasidium pullulans var. melanogenum</name>
    <dbReference type="NCBI Taxonomy" id="46634"/>
    <lineage>
        <taxon>Eukaryota</taxon>
        <taxon>Fungi</taxon>
        <taxon>Dikarya</taxon>
        <taxon>Ascomycota</taxon>
        <taxon>Pezizomycotina</taxon>
        <taxon>Dothideomycetes</taxon>
        <taxon>Dothideomycetidae</taxon>
        <taxon>Dothideales</taxon>
        <taxon>Saccotheciaceae</taxon>
        <taxon>Aureobasidium</taxon>
    </lineage>
</organism>
<evidence type="ECO:0000256" key="5">
    <source>
        <dbReference type="ARBA" id="ARBA00022679"/>
    </source>
</evidence>
<protein>
    <recommendedName>
        <fullName evidence="4">RING-type E3 ubiquitin transferase</fullName>
        <ecNumber evidence="4">2.3.2.27</ecNumber>
    </recommendedName>
</protein>
<evidence type="ECO:0000259" key="16">
    <source>
        <dbReference type="PROSITE" id="PS51292"/>
    </source>
</evidence>
<dbReference type="PANTHER" id="PTHR13145:SF0">
    <property type="entry name" value="E3 UBIQUITIN-PROTEIN LIGASE MARCHF6"/>
    <property type="match status" value="1"/>
</dbReference>
<keyword evidence="10" id="KW-0862">Zinc</keyword>
<keyword evidence="12" id="KW-0472">Membrane</keyword>